<dbReference type="Pfam" id="PF00022">
    <property type="entry name" value="Actin"/>
    <property type="match status" value="2"/>
</dbReference>
<dbReference type="Gene3D" id="3.90.640.10">
    <property type="entry name" value="Actin, Chain A, domain 4"/>
    <property type="match status" value="1"/>
</dbReference>
<evidence type="ECO:0008006" key="5">
    <source>
        <dbReference type="Google" id="ProtNLM"/>
    </source>
</evidence>
<gene>
    <name evidence="3" type="ORF">B0A55_07583</name>
</gene>
<dbReference type="SUPFAM" id="SSF53067">
    <property type="entry name" value="Actin-like ATPase domain"/>
    <property type="match status" value="2"/>
</dbReference>
<feature type="compositionally biased region" description="Polar residues" evidence="2">
    <location>
        <begin position="430"/>
        <end position="460"/>
    </location>
</feature>
<dbReference type="Gene3D" id="3.30.420.40">
    <property type="match status" value="2"/>
</dbReference>
<sequence length="544" mass="59587">MAAPPSPSPAAPPDYFTGRSTPRATRPPPTVHQRMAGTPGSPRTPLLARSISAQFPGTPGSFRGSEPEDIFIYELGARHISAGFAGESRARCVVHFTPEMGRRVGDYRQYDPRYDRRNVKPSKRKAWGEDHELYSTLDLRNQDLGLVTDKLERAVRIIHAEHLQLDAKPLKAVLVVPSLLPTPFLEVALKVLFSHHTQPPSIAILTTPILATVAAGLRDALVVEVGWEETVVTAVGECKAVYQRRSVRAGKMMVEEMAKVLGKAASQQSERVRGEEVQISFEHAEDVVERMGWCRPRLSPEIAPGTLDAVKRIPLPFSHSNPVPVSLKTLCSPAETVLFAPTISRVDHDDEDLSLPKLAHAVVLTLPSDVRASCVSRIILTGGLSSLPGLKPRLLSELHQLVEQNRDWDRVASYGSATTKRDRVLRERSANTLSNTYQQRPPDSTTRARSPSKKSSTQDPSLPPSQRPHDDTLDPISVKAERNHNLGRNPHKQDARIAEVRGVETLGTWAGASLVARLGVKGVHEVERDDFLKYGVGGGGGGVY</sequence>
<dbReference type="STRING" id="329884.A0A4U0X6G5"/>
<evidence type="ECO:0000313" key="4">
    <source>
        <dbReference type="Proteomes" id="UP000309340"/>
    </source>
</evidence>
<dbReference type="OrthoDB" id="337660at2759"/>
<keyword evidence="4" id="KW-1185">Reference proteome</keyword>
<organism evidence="3 4">
    <name type="scientific">Friedmanniomyces simplex</name>
    <dbReference type="NCBI Taxonomy" id="329884"/>
    <lineage>
        <taxon>Eukaryota</taxon>
        <taxon>Fungi</taxon>
        <taxon>Dikarya</taxon>
        <taxon>Ascomycota</taxon>
        <taxon>Pezizomycotina</taxon>
        <taxon>Dothideomycetes</taxon>
        <taxon>Dothideomycetidae</taxon>
        <taxon>Mycosphaerellales</taxon>
        <taxon>Teratosphaeriaceae</taxon>
        <taxon>Friedmanniomyces</taxon>
    </lineage>
</organism>
<evidence type="ECO:0000256" key="2">
    <source>
        <dbReference type="SAM" id="MobiDB-lite"/>
    </source>
</evidence>
<dbReference type="InterPro" id="IPR043129">
    <property type="entry name" value="ATPase_NBD"/>
</dbReference>
<protein>
    <recommendedName>
        <fullName evidence="5">Actin-like ATPase domain-containing protein</fullName>
    </recommendedName>
</protein>
<feature type="compositionally biased region" description="Basic and acidic residues" evidence="2">
    <location>
        <begin position="419"/>
        <end position="429"/>
    </location>
</feature>
<dbReference type="AlphaFoldDB" id="A0A4U0X6G5"/>
<reference evidence="3 4" key="1">
    <citation type="submission" date="2017-03" db="EMBL/GenBank/DDBJ databases">
        <title>Genomes of endolithic fungi from Antarctica.</title>
        <authorList>
            <person name="Coleine C."/>
            <person name="Masonjones S."/>
            <person name="Stajich J.E."/>
        </authorList>
    </citation>
    <scope>NUCLEOTIDE SEQUENCE [LARGE SCALE GENOMIC DNA]</scope>
    <source>
        <strain evidence="3 4">CCFEE 5184</strain>
    </source>
</reference>
<proteinExistence type="inferred from homology"/>
<dbReference type="InterPro" id="IPR004000">
    <property type="entry name" value="Actin"/>
</dbReference>
<accession>A0A4U0X6G5</accession>
<feature type="region of interest" description="Disordered" evidence="2">
    <location>
        <begin position="419"/>
        <end position="474"/>
    </location>
</feature>
<comment type="caution">
    <text evidence="3">The sequence shown here is derived from an EMBL/GenBank/DDBJ whole genome shotgun (WGS) entry which is preliminary data.</text>
</comment>
<evidence type="ECO:0000256" key="1">
    <source>
        <dbReference type="RuleBase" id="RU000487"/>
    </source>
</evidence>
<feature type="region of interest" description="Disordered" evidence="2">
    <location>
        <begin position="1"/>
        <end position="44"/>
    </location>
</feature>
<feature type="compositionally biased region" description="Pro residues" evidence="2">
    <location>
        <begin position="1"/>
        <end position="12"/>
    </location>
</feature>
<dbReference type="PANTHER" id="PTHR11937">
    <property type="entry name" value="ACTIN"/>
    <property type="match status" value="1"/>
</dbReference>
<dbReference type="SMART" id="SM00268">
    <property type="entry name" value="ACTIN"/>
    <property type="match status" value="1"/>
</dbReference>
<dbReference type="EMBL" id="NAJQ01000390">
    <property type="protein sequence ID" value="TKA70623.1"/>
    <property type="molecule type" value="Genomic_DNA"/>
</dbReference>
<comment type="similarity">
    <text evidence="1">Belongs to the actin family.</text>
</comment>
<dbReference type="Proteomes" id="UP000309340">
    <property type="component" value="Unassembled WGS sequence"/>
</dbReference>
<name>A0A4U0X6G5_9PEZI</name>
<evidence type="ECO:0000313" key="3">
    <source>
        <dbReference type="EMBL" id="TKA70623.1"/>
    </source>
</evidence>